<accession>A0AAD6YVR8</accession>
<feature type="transmembrane region" description="Helical" evidence="5">
    <location>
        <begin position="101"/>
        <end position="121"/>
    </location>
</feature>
<keyword evidence="7" id="KW-1185">Reference proteome</keyword>
<dbReference type="EMBL" id="JARJCW010000001">
    <property type="protein sequence ID" value="KAJ7230498.1"/>
    <property type="molecule type" value="Genomic_DNA"/>
</dbReference>
<evidence type="ECO:0000313" key="6">
    <source>
        <dbReference type="EMBL" id="KAJ7230498.1"/>
    </source>
</evidence>
<evidence type="ECO:0000256" key="2">
    <source>
        <dbReference type="ARBA" id="ARBA00022692"/>
    </source>
</evidence>
<comment type="subcellular location">
    <subcellularLocation>
        <location evidence="1">Membrane</location>
        <topology evidence="1">Multi-pass membrane protein</topology>
    </subcellularLocation>
</comment>
<dbReference type="Pfam" id="PF07690">
    <property type="entry name" value="MFS_1"/>
    <property type="match status" value="1"/>
</dbReference>
<reference evidence="6" key="1">
    <citation type="submission" date="2023-03" db="EMBL/GenBank/DDBJ databases">
        <title>Massive genome expansion in bonnet fungi (Mycena s.s.) driven by repeated elements and novel gene families across ecological guilds.</title>
        <authorList>
            <consortium name="Lawrence Berkeley National Laboratory"/>
            <person name="Harder C.B."/>
            <person name="Miyauchi S."/>
            <person name="Viragh M."/>
            <person name="Kuo A."/>
            <person name="Thoen E."/>
            <person name="Andreopoulos B."/>
            <person name="Lu D."/>
            <person name="Skrede I."/>
            <person name="Drula E."/>
            <person name="Henrissat B."/>
            <person name="Morin E."/>
            <person name="Kohler A."/>
            <person name="Barry K."/>
            <person name="LaButti K."/>
            <person name="Morin E."/>
            <person name="Salamov A."/>
            <person name="Lipzen A."/>
            <person name="Mereny Z."/>
            <person name="Hegedus B."/>
            <person name="Baldrian P."/>
            <person name="Stursova M."/>
            <person name="Weitz H."/>
            <person name="Taylor A."/>
            <person name="Grigoriev I.V."/>
            <person name="Nagy L.G."/>
            <person name="Martin F."/>
            <person name="Kauserud H."/>
        </authorList>
    </citation>
    <scope>NUCLEOTIDE SEQUENCE</scope>
    <source>
        <strain evidence="6">9144</strain>
    </source>
</reference>
<evidence type="ECO:0000256" key="3">
    <source>
        <dbReference type="ARBA" id="ARBA00022989"/>
    </source>
</evidence>
<feature type="transmembrane region" description="Helical" evidence="5">
    <location>
        <begin position="362"/>
        <end position="382"/>
    </location>
</feature>
<sequence length="476" mass="53233">MFPDGLAVKSLEDVCEPSLDSRVSLSSRPDAEELDTTLARRLGNFVEFEEGDARNPVFFPRSKKWAITLLACYSTMIAASTSTAFNMGFTTLMRDLDCTDLQATVGLVVFTLGFGLVPLVSSSLSEEFGRQPLYIVSAIGFTCMYILIALSQNIQSVIVARFLQGSFGSTYATMVNRRGLPMSIFSAAALGGTGLGPVVAGWIELNPKLGWRWIQNCGACSLLVPLIMRETRASILLTRLAKKIRKESGDRRYRARIEDERASLGALIFISCTRPIHLLFTEPVVSSFSLWIGFLWGVMFCMVEQVEKFHTLFRDLHHFNVGQEGTVFASMIVGTCLGFASNFYQEHLYHKYVERKGPEARLISACAAAVMLPLSMFIYAWCSFSHVHWISLVIALTIYIWATFIVYLAVFSYLADWCVPNHSAHLQMFAALGYNWANTMFALIATLMVPIPFVLYLYGPAIRARSRFSRIVMERA</sequence>
<evidence type="ECO:0000313" key="7">
    <source>
        <dbReference type="Proteomes" id="UP001219525"/>
    </source>
</evidence>
<dbReference type="GO" id="GO:0005886">
    <property type="term" value="C:plasma membrane"/>
    <property type="evidence" value="ECO:0007669"/>
    <property type="project" value="TreeGrafter"/>
</dbReference>
<dbReference type="Proteomes" id="UP001219525">
    <property type="component" value="Unassembled WGS sequence"/>
</dbReference>
<dbReference type="InterPro" id="IPR036259">
    <property type="entry name" value="MFS_trans_sf"/>
</dbReference>
<evidence type="ECO:0000256" key="4">
    <source>
        <dbReference type="ARBA" id="ARBA00023136"/>
    </source>
</evidence>
<feature type="transmembrane region" description="Helical" evidence="5">
    <location>
        <begin position="286"/>
        <end position="304"/>
    </location>
</feature>
<evidence type="ECO:0000256" key="1">
    <source>
        <dbReference type="ARBA" id="ARBA00004141"/>
    </source>
</evidence>
<feature type="transmembrane region" description="Helical" evidence="5">
    <location>
        <begin position="389"/>
        <end position="415"/>
    </location>
</feature>
<comment type="caution">
    <text evidence="6">The sequence shown here is derived from an EMBL/GenBank/DDBJ whole genome shotgun (WGS) entry which is preliminary data.</text>
</comment>
<name>A0AAD6YVR8_9AGAR</name>
<feature type="transmembrane region" description="Helical" evidence="5">
    <location>
        <begin position="65"/>
        <end position="89"/>
    </location>
</feature>
<feature type="transmembrane region" description="Helical" evidence="5">
    <location>
        <begin position="184"/>
        <end position="203"/>
    </location>
</feature>
<feature type="transmembrane region" description="Helical" evidence="5">
    <location>
        <begin position="133"/>
        <end position="151"/>
    </location>
</feature>
<dbReference type="PANTHER" id="PTHR23502:SF134">
    <property type="entry name" value="MAJOR FACILITATOR SUPERFAMILY (MFS) PROFILE DOMAIN-CONTAINING PROTEIN-RELATED"/>
    <property type="match status" value="1"/>
</dbReference>
<dbReference type="SUPFAM" id="SSF103473">
    <property type="entry name" value="MFS general substrate transporter"/>
    <property type="match status" value="1"/>
</dbReference>
<proteinExistence type="predicted"/>
<feature type="transmembrane region" description="Helical" evidence="5">
    <location>
        <begin position="435"/>
        <end position="458"/>
    </location>
</feature>
<dbReference type="PANTHER" id="PTHR23502">
    <property type="entry name" value="MAJOR FACILITATOR SUPERFAMILY"/>
    <property type="match status" value="1"/>
</dbReference>
<feature type="transmembrane region" description="Helical" evidence="5">
    <location>
        <begin position="325"/>
        <end position="342"/>
    </location>
</feature>
<organism evidence="6 7">
    <name type="scientific">Mycena pura</name>
    <dbReference type="NCBI Taxonomy" id="153505"/>
    <lineage>
        <taxon>Eukaryota</taxon>
        <taxon>Fungi</taxon>
        <taxon>Dikarya</taxon>
        <taxon>Basidiomycota</taxon>
        <taxon>Agaricomycotina</taxon>
        <taxon>Agaricomycetes</taxon>
        <taxon>Agaricomycetidae</taxon>
        <taxon>Agaricales</taxon>
        <taxon>Marasmiineae</taxon>
        <taxon>Mycenaceae</taxon>
        <taxon>Mycena</taxon>
    </lineage>
</organism>
<dbReference type="InterPro" id="IPR011701">
    <property type="entry name" value="MFS"/>
</dbReference>
<dbReference type="AlphaFoldDB" id="A0AAD6YVR8"/>
<keyword evidence="3 5" id="KW-1133">Transmembrane helix</keyword>
<evidence type="ECO:0000256" key="5">
    <source>
        <dbReference type="SAM" id="Phobius"/>
    </source>
</evidence>
<keyword evidence="4 5" id="KW-0472">Membrane</keyword>
<gene>
    <name evidence="6" type="ORF">GGX14DRAFT_529972</name>
</gene>
<protein>
    <submittedName>
        <fullName evidence="6">MFS polyamine transporter</fullName>
    </submittedName>
</protein>
<dbReference type="Gene3D" id="1.20.1250.20">
    <property type="entry name" value="MFS general substrate transporter like domains"/>
    <property type="match status" value="1"/>
</dbReference>
<dbReference type="GO" id="GO:0022857">
    <property type="term" value="F:transmembrane transporter activity"/>
    <property type="evidence" value="ECO:0007669"/>
    <property type="project" value="InterPro"/>
</dbReference>
<keyword evidence="2 5" id="KW-0812">Transmembrane</keyword>